<organism evidence="21 22">
    <name type="scientific">Mastacembelus armatus</name>
    <name type="common">zig-zag eel</name>
    <dbReference type="NCBI Taxonomy" id="205130"/>
    <lineage>
        <taxon>Eukaryota</taxon>
        <taxon>Metazoa</taxon>
        <taxon>Chordata</taxon>
        <taxon>Craniata</taxon>
        <taxon>Vertebrata</taxon>
        <taxon>Euteleostomi</taxon>
        <taxon>Actinopterygii</taxon>
        <taxon>Neopterygii</taxon>
        <taxon>Teleostei</taxon>
        <taxon>Neoteleostei</taxon>
        <taxon>Acanthomorphata</taxon>
        <taxon>Anabantaria</taxon>
        <taxon>Synbranchiformes</taxon>
        <taxon>Mastacembelidae</taxon>
        <taxon>Mastacembelus</taxon>
    </lineage>
</organism>
<dbReference type="OrthoDB" id="9946013at2759"/>
<protein>
    <recommendedName>
        <fullName evidence="2">C-X-C chemokine receptor type 2</fullName>
    </recommendedName>
    <alternativeName>
        <fullName evidence="15">High affinity interleukin-8 receptor B</fullName>
    </alternativeName>
</protein>
<keyword evidence="4" id="KW-0145">Chemotaxis</keyword>
<accession>A0A7N8XBX4</accession>
<evidence type="ECO:0000256" key="5">
    <source>
        <dbReference type="ARBA" id="ARBA00022553"/>
    </source>
</evidence>
<sequence length="382" mass="42984">MKLQLFIISALKYLVLTSQEEGQLVTEGFNLDNDIFSSIYNSTIGVDDGEASAPCSVKLPGFSSLALMIIYMIVFLFSLVGNSVVVYVVCWMKKGRASTDIYLMHLAMADLLFCLTLPFWAVDAHSGWIFGNFLCKVLSGFQEASLYSGVFLLACISVDRYFAIVRATRVLSSHHLLVKVVCSVVWLAAGILSLPVAIRRESMQAEDLDQTICYENLTGESSNQWRVSMRVLRHTMGFFLPLVVMAVCYGWTMVTLFHTRNQQKQKAMRVIMAVVLAFILCWMPYNITVLIDTLIRGKSLEVETCETLYRVEVMQNVTQVLAFLHCAVNPVLYAFIGEKFRNQLLLSLYKHGLISKRLQMAYRKGSVNSVGSVRSRNTSVTM</sequence>
<keyword evidence="11 17" id="KW-0675">Receptor</keyword>
<dbReference type="GO" id="GO:0019722">
    <property type="term" value="P:calcium-mediated signaling"/>
    <property type="evidence" value="ECO:0007669"/>
    <property type="project" value="TreeGrafter"/>
</dbReference>
<evidence type="ECO:0000256" key="14">
    <source>
        <dbReference type="ARBA" id="ARBA00025505"/>
    </source>
</evidence>
<keyword evidence="10" id="KW-1015">Disulfide bond</keyword>
<dbReference type="RefSeq" id="XP_026151605.1">
    <property type="nucleotide sequence ID" value="XM_026295820.1"/>
</dbReference>
<dbReference type="AlphaFoldDB" id="A0A7N8XBX4"/>
<dbReference type="PROSITE" id="PS50262">
    <property type="entry name" value="G_PROTEIN_RECEP_F1_2"/>
    <property type="match status" value="1"/>
</dbReference>
<keyword evidence="12" id="KW-0325">Glycoprotein</keyword>
<dbReference type="InterPro" id="IPR000276">
    <property type="entry name" value="GPCR_Rhodpsn"/>
</dbReference>
<dbReference type="GeneID" id="113123623"/>
<dbReference type="GO" id="GO:0019957">
    <property type="term" value="F:C-C chemokine binding"/>
    <property type="evidence" value="ECO:0007669"/>
    <property type="project" value="TreeGrafter"/>
</dbReference>
<evidence type="ECO:0000313" key="21">
    <source>
        <dbReference type="Ensembl" id="ENSMAMP00000048685.1"/>
    </source>
</evidence>
<dbReference type="GO" id="GO:0030593">
    <property type="term" value="P:neutrophil chemotaxis"/>
    <property type="evidence" value="ECO:0007669"/>
    <property type="project" value="TreeGrafter"/>
</dbReference>
<dbReference type="FunCoup" id="A0A7N8XBX4">
    <property type="interactions" value="647"/>
</dbReference>
<evidence type="ECO:0000256" key="11">
    <source>
        <dbReference type="ARBA" id="ARBA00023170"/>
    </source>
</evidence>
<evidence type="ECO:0000256" key="16">
    <source>
        <dbReference type="ARBA" id="ARBA00034130"/>
    </source>
</evidence>
<dbReference type="GO" id="GO:0006955">
    <property type="term" value="P:immune response"/>
    <property type="evidence" value="ECO:0007669"/>
    <property type="project" value="TreeGrafter"/>
</dbReference>
<evidence type="ECO:0000256" key="18">
    <source>
        <dbReference type="SAM" id="Phobius"/>
    </source>
</evidence>
<dbReference type="GO" id="GO:0009897">
    <property type="term" value="C:external side of plasma membrane"/>
    <property type="evidence" value="ECO:0007669"/>
    <property type="project" value="TreeGrafter"/>
</dbReference>
<dbReference type="CDD" id="cd15178">
    <property type="entry name" value="7tmA_CXCR1_2"/>
    <property type="match status" value="1"/>
</dbReference>
<feature type="signal peptide" evidence="19">
    <location>
        <begin position="1"/>
        <end position="17"/>
    </location>
</feature>
<evidence type="ECO:0000313" key="22">
    <source>
        <dbReference type="Proteomes" id="UP000261640"/>
    </source>
</evidence>
<dbReference type="Pfam" id="PF00001">
    <property type="entry name" value="7tm_1"/>
    <property type="match status" value="1"/>
</dbReference>
<evidence type="ECO:0000256" key="7">
    <source>
        <dbReference type="ARBA" id="ARBA00022989"/>
    </source>
</evidence>
<evidence type="ECO:0000256" key="2">
    <source>
        <dbReference type="ARBA" id="ARBA00020033"/>
    </source>
</evidence>
<evidence type="ECO:0000256" key="6">
    <source>
        <dbReference type="ARBA" id="ARBA00022692"/>
    </source>
</evidence>
<evidence type="ECO:0000259" key="20">
    <source>
        <dbReference type="PROSITE" id="PS50262"/>
    </source>
</evidence>
<evidence type="ECO:0000256" key="3">
    <source>
        <dbReference type="ARBA" id="ARBA00022475"/>
    </source>
</evidence>
<name>A0A7N8XBX4_9TELE</name>
<feature type="transmembrane region" description="Helical" evidence="18">
    <location>
        <begin position="102"/>
        <end position="122"/>
    </location>
</feature>
<evidence type="ECO:0000256" key="9">
    <source>
        <dbReference type="ARBA" id="ARBA00023136"/>
    </source>
</evidence>
<dbReference type="InterPro" id="IPR017452">
    <property type="entry name" value="GPCR_Rhodpsn_7TM"/>
</dbReference>
<evidence type="ECO:0000256" key="19">
    <source>
        <dbReference type="SAM" id="SignalP"/>
    </source>
</evidence>
<dbReference type="PRINTS" id="PR00237">
    <property type="entry name" value="GPCRRHODOPSN"/>
</dbReference>
<dbReference type="Gene3D" id="1.20.1070.10">
    <property type="entry name" value="Rhodopsin 7-helix transmembrane proteins"/>
    <property type="match status" value="1"/>
</dbReference>
<reference evidence="21" key="2">
    <citation type="submission" date="2025-09" db="UniProtKB">
        <authorList>
            <consortium name="Ensembl"/>
        </authorList>
    </citation>
    <scope>IDENTIFICATION</scope>
</reference>
<evidence type="ECO:0000256" key="15">
    <source>
        <dbReference type="ARBA" id="ARBA00033468"/>
    </source>
</evidence>
<evidence type="ECO:0000256" key="13">
    <source>
        <dbReference type="ARBA" id="ARBA00023224"/>
    </source>
</evidence>
<keyword evidence="8 17" id="KW-0297">G-protein coupled receptor</keyword>
<keyword evidence="3" id="KW-1003">Cell membrane</keyword>
<dbReference type="PANTHER" id="PTHR10489">
    <property type="entry name" value="CELL ADHESION MOLECULE"/>
    <property type="match status" value="1"/>
</dbReference>
<evidence type="ECO:0000256" key="12">
    <source>
        <dbReference type="ARBA" id="ARBA00023180"/>
    </source>
</evidence>
<keyword evidence="6 17" id="KW-0812">Transmembrane</keyword>
<dbReference type="CTD" id="3579"/>
<dbReference type="GO" id="GO:0016494">
    <property type="term" value="F:C-X-C chemokine receptor activity"/>
    <property type="evidence" value="ECO:0007669"/>
    <property type="project" value="InterPro"/>
</dbReference>
<comment type="similarity">
    <text evidence="17">Belongs to the G-protein coupled receptor 1 family.</text>
</comment>
<dbReference type="Ensembl" id="ENSMAMT00000061339.1">
    <property type="protein sequence ID" value="ENSMAMP00000048685.1"/>
    <property type="gene ID" value="ENSMAMG00000027889.1"/>
</dbReference>
<dbReference type="InParanoid" id="A0A7N8XBX4"/>
<keyword evidence="19" id="KW-0732">Signal</keyword>
<dbReference type="SUPFAM" id="SSF81321">
    <property type="entry name" value="Family A G protein-coupled receptor-like"/>
    <property type="match status" value="1"/>
</dbReference>
<dbReference type="Proteomes" id="UP000261640">
    <property type="component" value="Unplaced"/>
</dbReference>
<evidence type="ECO:0000256" key="1">
    <source>
        <dbReference type="ARBA" id="ARBA00004651"/>
    </source>
</evidence>
<feature type="transmembrane region" description="Helical" evidence="18">
    <location>
        <begin position="146"/>
        <end position="164"/>
    </location>
</feature>
<comment type="subunit">
    <text evidence="16">Interacts with IL8. Interacts with GNAI2.</text>
</comment>
<keyword evidence="22" id="KW-1185">Reference proteome</keyword>
<feature type="transmembrane region" description="Helical" evidence="18">
    <location>
        <begin position="176"/>
        <end position="198"/>
    </location>
</feature>
<evidence type="ECO:0000256" key="4">
    <source>
        <dbReference type="ARBA" id="ARBA00022500"/>
    </source>
</evidence>
<dbReference type="PROSITE" id="PS00237">
    <property type="entry name" value="G_PROTEIN_RECEP_F1_1"/>
    <property type="match status" value="1"/>
</dbReference>
<dbReference type="PANTHER" id="PTHR10489:SF689">
    <property type="entry name" value="C-X-C CHEMOKINE RECEPTOR TYPE 2"/>
    <property type="match status" value="1"/>
</dbReference>
<dbReference type="GO" id="GO:0007204">
    <property type="term" value="P:positive regulation of cytosolic calcium ion concentration"/>
    <property type="evidence" value="ECO:0007669"/>
    <property type="project" value="TreeGrafter"/>
</dbReference>
<evidence type="ECO:0000256" key="10">
    <source>
        <dbReference type="ARBA" id="ARBA00023157"/>
    </source>
</evidence>
<dbReference type="GO" id="GO:0016493">
    <property type="term" value="F:C-C chemokine receptor activity"/>
    <property type="evidence" value="ECO:0007669"/>
    <property type="project" value="TreeGrafter"/>
</dbReference>
<dbReference type="PRINTS" id="PR00427">
    <property type="entry name" value="INTRLEUKIN8R"/>
</dbReference>
<keyword evidence="5" id="KW-0597">Phosphoprotein</keyword>
<feature type="transmembrane region" description="Helical" evidence="18">
    <location>
        <begin position="238"/>
        <end position="258"/>
    </location>
</feature>
<feature type="domain" description="G-protein coupled receptors family 1 profile" evidence="20">
    <location>
        <begin position="81"/>
        <end position="333"/>
    </location>
</feature>
<reference evidence="21" key="1">
    <citation type="submission" date="2025-08" db="UniProtKB">
        <authorList>
            <consortium name="Ensembl"/>
        </authorList>
    </citation>
    <scope>IDENTIFICATION</scope>
</reference>
<evidence type="ECO:0000256" key="8">
    <source>
        <dbReference type="ARBA" id="ARBA00023040"/>
    </source>
</evidence>
<dbReference type="InterPro" id="IPR000174">
    <property type="entry name" value="Chemokine_CXCR_1/2"/>
</dbReference>
<evidence type="ECO:0000256" key="17">
    <source>
        <dbReference type="RuleBase" id="RU000688"/>
    </source>
</evidence>
<feature type="chain" id="PRO_5031462700" description="C-X-C chemokine receptor type 2" evidence="19">
    <location>
        <begin position="18"/>
        <end position="382"/>
    </location>
</feature>
<dbReference type="InterPro" id="IPR050119">
    <property type="entry name" value="CCR1-9-like"/>
</dbReference>
<comment type="function">
    <text evidence="14">Receptor for interleukin-8 which is a powerful neutrophil chemotactic factor. Binding of IL-8 to the receptor causes activation of neutrophils. This response is mediated via a G-protein that activates a phosphatidylinositol-calcium second messenger system. Binds to IL-8 with high affinity. Also binds with high affinity to CXCL3, GRO/MGSA and NAP-2.</text>
</comment>
<dbReference type="GeneTree" id="ENSGT01050000244848"/>
<feature type="transmembrane region" description="Helical" evidence="18">
    <location>
        <begin position="68"/>
        <end position="90"/>
    </location>
</feature>
<proteinExistence type="inferred from homology"/>
<keyword evidence="13 17" id="KW-0807">Transducer</keyword>
<keyword evidence="9 18" id="KW-0472">Membrane</keyword>
<comment type="subcellular location">
    <subcellularLocation>
        <location evidence="1">Cell membrane</location>
        <topology evidence="1">Multi-pass membrane protein</topology>
    </subcellularLocation>
</comment>
<feature type="transmembrane region" description="Helical" evidence="18">
    <location>
        <begin position="270"/>
        <end position="291"/>
    </location>
</feature>
<keyword evidence="7 18" id="KW-1133">Transmembrane helix</keyword>